<evidence type="ECO:0000313" key="4">
    <source>
        <dbReference type="EMBL" id="PSN82712.1"/>
    </source>
</evidence>
<dbReference type="Pfam" id="PF11495">
    <property type="entry name" value="Regulator_TrmB"/>
    <property type="match status" value="1"/>
</dbReference>
<organism evidence="4 5">
    <name type="scientific">Candidatus Marsarchaeota G1 archaeon OSP_D</name>
    <dbReference type="NCBI Taxonomy" id="1978155"/>
    <lineage>
        <taxon>Archaea</taxon>
        <taxon>Candidatus Marsarchaeota</taxon>
        <taxon>Candidatus Marsarchaeota group 1</taxon>
    </lineage>
</organism>
<dbReference type="InterPro" id="IPR021586">
    <property type="entry name" value="Tscrpt_reg_TrmB_C"/>
</dbReference>
<dbReference type="PANTHER" id="PTHR34293">
    <property type="entry name" value="HTH-TYPE TRANSCRIPTIONAL REGULATOR TRMBL2"/>
    <property type="match status" value="1"/>
</dbReference>
<evidence type="ECO:0000313" key="5">
    <source>
        <dbReference type="Proteomes" id="UP000240880"/>
    </source>
</evidence>
<dbReference type="Pfam" id="PF01978">
    <property type="entry name" value="TrmB"/>
    <property type="match status" value="1"/>
</dbReference>
<protein>
    <submittedName>
        <fullName evidence="4">MerR family transcriptional regulator</fullName>
    </submittedName>
</protein>
<dbReference type="InterPro" id="IPR002831">
    <property type="entry name" value="Tscrpt_reg_TrmB_N"/>
</dbReference>
<evidence type="ECO:0000259" key="3">
    <source>
        <dbReference type="Pfam" id="PF11495"/>
    </source>
</evidence>
<feature type="domain" description="Transcription regulator TrmB N-terminal" evidence="2">
    <location>
        <begin position="20"/>
        <end position="84"/>
    </location>
</feature>
<dbReference type="SUPFAM" id="SSF159071">
    <property type="entry name" value="TrmB C-terminal domain-like"/>
    <property type="match status" value="1"/>
</dbReference>
<reference evidence="4 5" key="1">
    <citation type="submission" date="2017-04" db="EMBL/GenBank/DDBJ databases">
        <title>Novel microbial lineages endemic to geothermal iron-oxide mats fill important gaps in the evolutionary history of Archaea.</title>
        <authorList>
            <person name="Jay Z.J."/>
            <person name="Beam J.P."/>
            <person name="Dlakic M."/>
            <person name="Rusch D.B."/>
            <person name="Kozubal M.A."/>
            <person name="Inskeep W.P."/>
        </authorList>
    </citation>
    <scope>NUCLEOTIDE SEQUENCE [LARGE SCALE GENOMIC DNA]</scope>
    <source>
        <strain evidence="4">OSP_D</strain>
    </source>
</reference>
<dbReference type="Proteomes" id="UP000240880">
    <property type="component" value="Unassembled WGS sequence"/>
</dbReference>
<dbReference type="SUPFAM" id="SSF46785">
    <property type="entry name" value="Winged helix' DNA-binding domain"/>
    <property type="match status" value="1"/>
</dbReference>
<dbReference type="Gene3D" id="1.10.10.10">
    <property type="entry name" value="Winged helix-like DNA-binding domain superfamily/Winged helix DNA-binding domain"/>
    <property type="match status" value="1"/>
</dbReference>
<dbReference type="InterPro" id="IPR036388">
    <property type="entry name" value="WH-like_DNA-bd_sf"/>
</dbReference>
<comment type="caution">
    <text evidence="4">The sequence shown here is derived from an EMBL/GenBank/DDBJ whole genome shotgun (WGS) entry which is preliminary data.</text>
</comment>
<feature type="domain" description="Transcription regulator TrmB C-terminal" evidence="3">
    <location>
        <begin position="122"/>
        <end position="356"/>
    </location>
</feature>
<proteinExistence type="inferred from homology"/>
<name>A0A2R6A8C6_9ARCH</name>
<evidence type="ECO:0000259" key="2">
    <source>
        <dbReference type="Pfam" id="PF01978"/>
    </source>
</evidence>
<dbReference type="CDD" id="cd09124">
    <property type="entry name" value="PLDc_like_TrmB_middle"/>
    <property type="match status" value="1"/>
</dbReference>
<dbReference type="AlphaFoldDB" id="A0A2R6A8C6"/>
<dbReference type="InterPro" id="IPR051797">
    <property type="entry name" value="TrmB-like"/>
</dbReference>
<gene>
    <name evidence="4" type="ORF">B9Q01_07230</name>
</gene>
<dbReference type="EMBL" id="NEXC01000056">
    <property type="protein sequence ID" value="PSN82712.1"/>
    <property type="molecule type" value="Genomic_DNA"/>
</dbReference>
<sequence length="357" mass="40402">MSAPLFHRMSEQDGELQEALMSLGLSRKEASVLSYLLLRGSATAKEIMAELSIHQPQLYDVISSLERKGFLYVQQSKPKVYIAERPSVILERLEREYTKKKSSIISAIVKSSTNELARRNLIWVTRGLDNVVNNSISLIQEAKNELYIEAPPHILRKLVKSIKVACSKGVKTYVLLYPSLEQDLLSELVSAGIVELKTNALGQFYLVVPDAEQSVLMPRMMSLEEGNNAYGYVFKDKLMSLFFIHYFFDAWKSSETAFRKLLRESDYPMSFYSQRFAVWEILKAQEAGLKPKVTVSGYTLKQKTQITLSGFPFNVRVTSDVINFELQDLASGKRYLIGGDNAILEDISAEKIVIELA</sequence>
<dbReference type="InterPro" id="IPR036390">
    <property type="entry name" value="WH_DNA-bd_sf"/>
</dbReference>
<evidence type="ECO:0000256" key="1">
    <source>
        <dbReference type="ARBA" id="ARBA00007287"/>
    </source>
</evidence>
<accession>A0A2R6A8C6</accession>
<comment type="similarity">
    <text evidence="1">Belongs to the transcriptional regulator TrmB family.</text>
</comment>
<dbReference type="PANTHER" id="PTHR34293:SF1">
    <property type="entry name" value="HTH-TYPE TRANSCRIPTIONAL REGULATOR TRMBL2"/>
    <property type="match status" value="1"/>
</dbReference>